<dbReference type="PANTHER" id="PTHR43087:SF1">
    <property type="entry name" value="LAO_AO TRANSPORT SYSTEM ATPASE"/>
    <property type="match status" value="1"/>
</dbReference>
<keyword evidence="6" id="KW-0342">GTP-binding</keyword>
<dbReference type="KEGG" id="lamb:KBB96_06925"/>
<organism evidence="11 12">
    <name type="scientific">Luteolibacter ambystomatis</name>
    <dbReference type="NCBI Taxonomy" id="2824561"/>
    <lineage>
        <taxon>Bacteria</taxon>
        <taxon>Pseudomonadati</taxon>
        <taxon>Verrucomicrobiota</taxon>
        <taxon>Verrucomicrobiia</taxon>
        <taxon>Verrucomicrobiales</taxon>
        <taxon>Verrucomicrobiaceae</taxon>
        <taxon>Luteolibacter</taxon>
    </lineage>
</organism>
<name>A0A975J241_9BACT</name>
<keyword evidence="3" id="KW-0479">Metal-binding</keyword>
<dbReference type="GO" id="GO:0016787">
    <property type="term" value="F:hydrolase activity"/>
    <property type="evidence" value="ECO:0007669"/>
    <property type="project" value="UniProtKB-KW"/>
</dbReference>
<evidence type="ECO:0000256" key="8">
    <source>
        <dbReference type="ARBA" id="ARBA00023235"/>
    </source>
</evidence>
<dbReference type="GO" id="GO:0046872">
    <property type="term" value="F:metal ion binding"/>
    <property type="evidence" value="ECO:0007669"/>
    <property type="project" value="UniProtKB-KW"/>
</dbReference>
<sequence>MLTAVPLCDGHDSAITAVNLELIRHGIEVVYLGFHRSVADIVRAAVQEDVAAVGISSYNGGHIEFFREVADGLGKAGRREIGLFGGGGGTITPADAERMHVEGTDRIFLAGASFDDMVGYVRERYERTVEKPEHLEAGAPLCLARMITCLEEGMILDAPSRGSAKVVGITGPGGAGKTTLIDELTRQYLVEHPAHRVAILSHDPSTLHQGALLGDRATMVYAQDDRVFLRSMATRGRQGGLSPATGPALAWLSSAEAGFDLVMVETVGIGQEALPFPDRMVDRRILVMNTDYGARLQLQKILMLEVADIVVANKQDRPGSDAAALEIRRHLDAIAPGKPLVRSVASRHGDAGVAELLKLL</sequence>
<keyword evidence="7" id="KW-0143">Chaperone</keyword>
<proteinExistence type="predicted"/>
<dbReference type="InterPro" id="IPR036724">
    <property type="entry name" value="Cobalamin-bd_sf"/>
</dbReference>
<evidence type="ECO:0000256" key="1">
    <source>
        <dbReference type="ARBA" id="ARBA00001922"/>
    </source>
</evidence>
<dbReference type="SUPFAM" id="SSF52540">
    <property type="entry name" value="P-loop containing nucleoside triphosphate hydrolases"/>
    <property type="match status" value="1"/>
</dbReference>
<dbReference type="RefSeq" id="WP_211633864.1">
    <property type="nucleotide sequence ID" value="NZ_CP073100.1"/>
</dbReference>
<dbReference type="Gene3D" id="3.40.50.280">
    <property type="entry name" value="Cobalamin-binding domain"/>
    <property type="match status" value="1"/>
</dbReference>
<dbReference type="AlphaFoldDB" id="A0A975J241"/>
<evidence type="ECO:0000256" key="5">
    <source>
        <dbReference type="ARBA" id="ARBA00022801"/>
    </source>
</evidence>
<accession>A0A975J241</accession>
<evidence type="ECO:0000256" key="3">
    <source>
        <dbReference type="ARBA" id="ARBA00022723"/>
    </source>
</evidence>
<keyword evidence="4" id="KW-0547">Nucleotide-binding</keyword>
<evidence type="ECO:0000256" key="4">
    <source>
        <dbReference type="ARBA" id="ARBA00022741"/>
    </source>
</evidence>
<keyword evidence="8" id="KW-0413">Isomerase</keyword>
<keyword evidence="2" id="KW-0846">Cobalamin</keyword>
<dbReference type="Pfam" id="PF03308">
    <property type="entry name" value="MeaB"/>
    <property type="match status" value="1"/>
</dbReference>
<dbReference type="Proteomes" id="UP000676169">
    <property type="component" value="Chromosome"/>
</dbReference>
<evidence type="ECO:0000313" key="12">
    <source>
        <dbReference type="Proteomes" id="UP000676169"/>
    </source>
</evidence>
<evidence type="ECO:0000256" key="9">
    <source>
        <dbReference type="ARBA" id="ARBA00023285"/>
    </source>
</evidence>
<evidence type="ECO:0000256" key="2">
    <source>
        <dbReference type="ARBA" id="ARBA00022628"/>
    </source>
</evidence>
<evidence type="ECO:0000313" key="11">
    <source>
        <dbReference type="EMBL" id="QUE52621.1"/>
    </source>
</evidence>
<evidence type="ECO:0000256" key="7">
    <source>
        <dbReference type="ARBA" id="ARBA00023186"/>
    </source>
</evidence>
<keyword evidence="9" id="KW-0170">Cobalt</keyword>
<dbReference type="NCBIfam" id="TIGR00640">
    <property type="entry name" value="acid_CoA_mut_C"/>
    <property type="match status" value="1"/>
</dbReference>
<dbReference type="GO" id="GO:0031419">
    <property type="term" value="F:cobalamin binding"/>
    <property type="evidence" value="ECO:0007669"/>
    <property type="project" value="UniProtKB-KW"/>
</dbReference>
<dbReference type="InterPro" id="IPR052040">
    <property type="entry name" value="GTPase/Isobutyryl-CoA_mutase"/>
</dbReference>
<evidence type="ECO:0000259" key="10">
    <source>
        <dbReference type="PROSITE" id="PS51332"/>
    </source>
</evidence>
<dbReference type="PROSITE" id="PS51332">
    <property type="entry name" value="B12_BINDING"/>
    <property type="match status" value="1"/>
</dbReference>
<keyword evidence="12" id="KW-1185">Reference proteome</keyword>
<protein>
    <submittedName>
        <fullName evidence="11">Cobalamin-dependent protein</fullName>
    </submittedName>
</protein>
<dbReference type="GO" id="GO:0016853">
    <property type="term" value="F:isomerase activity"/>
    <property type="evidence" value="ECO:0007669"/>
    <property type="project" value="UniProtKB-KW"/>
</dbReference>
<dbReference type="SUPFAM" id="SSF52242">
    <property type="entry name" value="Cobalamin (vitamin B12)-binding domain"/>
    <property type="match status" value="1"/>
</dbReference>
<comment type="cofactor">
    <cofactor evidence="1">
        <name>adenosylcob(III)alamin</name>
        <dbReference type="ChEBI" id="CHEBI:18408"/>
    </cofactor>
</comment>
<dbReference type="EMBL" id="CP073100">
    <property type="protein sequence ID" value="QUE52621.1"/>
    <property type="molecule type" value="Genomic_DNA"/>
</dbReference>
<keyword evidence="5" id="KW-0378">Hydrolase</keyword>
<feature type="domain" description="B12-binding" evidence="10">
    <location>
        <begin position="1"/>
        <end position="128"/>
    </location>
</feature>
<gene>
    <name evidence="11" type="ORF">KBB96_06925</name>
</gene>
<dbReference type="Pfam" id="PF02310">
    <property type="entry name" value="B12-binding"/>
    <property type="match status" value="1"/>
</dbReference>
<dbReference type="InterPro" id="IPR027417">
    <property type="entry name" value="P-loop_NTPase"/>
</dbReference>
<dbReference type="Gene3D" id="3.40.50.300">
    <property type="entry name" value="P-loop containing nucleotide triphosphate hydrolases"/>
    <property type="match status" value="1"/>
</dbReference>
<reference evidence="11" key="1">
    <citation type="submission" date="2021-04" db="EMBL/GenBank/DDBJ databases">
        <title>Luteolibacter sp. 32A isolated from the skin of an Anderson's salamander (Ambystoma andersonii).</title>
        <authorList>
            <person name="Spergser J."/>
            <person name="Busse H.-J."/>
        </authorList>
    </citation>
    <scope>NUCLEOTIDE SEQUENCE</scope>
    <source>
        <strain evidence="11">32A</strain>
    </source>
</reference>
<dbReference type="GO" id="GO:0005525">
    <property type="term" value="F:GTP binding"/>
    <property type="evidence" value="ECO:0007669"/>
    <property type="project" value="UniProtKB-KW"/>
</dbReference>
<dbReference type="InterPro" id="IPR006158">
    <property type="entry name" value="Cobalamin-bd"/>
</dbReference>
<dbReference type="PANTHER" id="PTHR43087">
    <property type="entry name" value="LYSINE/ARGININE/ORNITHINE TRANSPORT SYSTEM KINASE"/>
    <property type="match status" value="1"/>
</dbReference>
<evidence type="ECO:0000256" key="6">
    <source>
        <dbReference type="ARBA" id="ARBA00023134"/>
    </source>
</evidence>
<dbReference type="InterPro" id="IPR006159">
    <property type="entry name" value="Acid_CoA_mut_C"/>
</dbReference>